<name>A0ABP0TB13_9BRYO</name>
<dbReference type="InterPro" id="IPR000477">
    <property type="entry name" value="RT_dom"/>
</dbReference>
<dbReference type="EMBL" id="OZ019893">
    <property type="protein sequence ID" value="CAK9191379.1"/>
    <property type="molecule type" value="Genomic_DNA"/>
</dbReference>
<evidence type="ECO:0000256" key="13">
    <source>
        <dbReference type="RuleBase" id="RU365061"/>
    </source>
</evidence>
<evidence type="ECO:0000259" key="15">
    <source>
        <dbReference type="PROSITE" id="PS50878"/>
    </source>
</evidence>
<evidence type="ECO:0000256" key="14">
    <source>
        <dbReference type="SAM" id="MobiDB-lite"/>
    </source>
</evidence>
<dbReference type="CDD" id="cd01648">
    <property type="entry name" value="TERT"/>
    <property type="match status" value="1"/>
</dbReference>
<keyword evidence="10 13" id="KW-0695">RNA-directed DNA polymerase</keyword>
<dbReference type="Pfam" id="PF21399">
    <property type="entry name" value="TERT_C"/>
    <property type="match status" value="1"/>
</dbReference>
<evidence type="ECO:0000256" key="1">
    <source>
        <dbReference type="ARBA" id="ARBA00008001"/>
    </source>
</evidence>
<evidence type="ECO:0000313" key="16">
    <source>
        <dbReference type="EMBL" id="CAK9191379.1"/>
    </source>
</evidence>
<evidence type="ECO:0000256" key="12">
    <source>
        <dbReference type="ARBA" id="ARBA00048173"/>
    </source>
</evidence>
<dbReference type="Gene3D" id="1.10.357.90">
    <property type="match status" value="1"/>
</dbReference>
<keyword evidence="8 13" id="KW-0460">Magnesium</keyword>
<proteinExistence type="inferred from homology"/>
<evidence type="ECO:0000256" key="10">
    <source>
        <dbReference type="ARBA" id="ARBA00022918"/>
    </source>
</evidence>
<accession>A0ABP0TB13</accession>
<comment type="subcellular location">
    <subcellularLocation>
        <location evidence="13">Nucleus</location>
    </subcellularLocation>
    <subcellularLocation>
        <location evidence="13">Chromosome</location>
        <location evidence="13">Telomere</location>
    </subcellularLocation>
</comment>
<protein>
    <recommendedName>
        <fullName evidence="3 13">Telomerase reverse transcriptase</fullName>
        <ecNumber evidence="2 13">2.7.7.49</ecNumber>
    </recommendedName>
    <alternativeName>
        <fullName evidence="13">Telomerase catalytic subunit</fullName>
    </alternativeName>
</protein>
<evidence type="ECO:0000256" key="8">
    <source>
        <dbReference type="ARBA" id="ARBA00022842"/>
    </source>
</evidence>
<dbReference type="SUPFAM" id="SSF56672">
    <property type="entry name" value="DNA/RNA polymerases"/>
    <property type="match status" value="1"/>
</dbReference>
<evidence type="ECO:0000313" key="17">
    <source>
        <dbReference type="Proteomes" id="UP001497512"/>
    </source>
</evidence>
<dbReference type="PANTHER" id="PTHR12066:SF0">
    <property type="entry name" value="TELOMERASE REVERSE TRANSCRIPTASE"/>
    <property type="match status" value="1"/>
</dbReference>
<evidence type="ECO:0000256" key="7">
    <source>
        <dbReference type="ARBA" id="ARBA00022723"/>
    </source>
</evidence>
<keyword evidence="9 13" id="KW-0779">Telomere</keyword>
<feature type="region of interest" description="Disordered" evidence="14">
    <location>
        <begin position="271"/>
        <end position="299"/>
    </location>
</feature>
<dbReference type="InterPro" id="IPR003545">
    <property type="entry name" value="Telomerase_RT"/>
</dbReference>
<feature type="domain" description="Reverse transcriptase" evidence="15">
    <location>
        <begin position="655"/>
        <end position="1044"/>
    </location>
</feature>
<sequence>MRTSGPVRPPRVLITIYGSRLQTLHRLLLSLLSSHFGPDAVGGENRGFVRDGDSADYVSFLEDSFAVLAENAPPVGAVSLRQRWSQQQVVERVIALQFRQEGNPAHVLCLGYRKVSCFPHLIQSLASSTSMEVVNSQSWVTLLSRVGDETMLHILSHTAIFVPLPNHCFLQVTGLPFTVTASCQKQIIQATLTSRIGWKGKKFQCQRIGNQSLNTGNDGCREFAVYGVCQEDDKKAGKDSEEHLDCMSKKQCAKKKQLELNTVFLESPLTQTLSSQRKRKGSKTAECCSSGGESQAPKRIKLTGSDEPIHFSRNKQTVDSVYVLQKTRAKEIAMGCKKPSVCPSSTIFRMKRENHLPESRDSGKVQKHVKKGGDLKTKEVGSAHGRIHELTAGFSSKLLCCSKQIGFSECLQDDTKKLLRRMVCNARHCGYARLLHRHCPLPFQFWPSQARRAVRACSQHKNAADEGRKKAGCHDEAMVPELITCYTEHRQVVAFLWAVCRSLVPEEFLGSTRAWRSLCHSIACFVSLRRHETFYVQHILNKLQVKGFLWFNMRRCVPEKPTRNRRESHVAKQSEKGRQTSARERMTFGQMMLEDWLHWFFASLIVPLIRAHFYVTESEHHRQNILYYRKPVWSKIQSLALRGLMSTSFTKLSPTSVAALLQKRAFGFSQLRLLPKHNGVRPIANLGNPSKCALHVKAESQPHSFKDIFGSFQISGQNSRDGFKDYAADLQQPSPKKKSSKTGKKHVRFYFKSINSVLKDTHLCLKYEQGCWPEDLGSSVFGYRDAYIKLLPFVMKMKATPGGVPPLYMAVCDISKAYDTIQQEKLCEVVQDFVRSPLYVVLRYASLFPTVGALRVAYERVCMRSDHPLNFLNFSMDVTAKHSHSIVHDQAVVTRMMQEQVVSLVKEHVKRNIVKVGSKYYQQKVGIPQGSVLSSLLCSLFYGHLDTHILFPLLHSSDTEISKGDCILLRFIDDSLFISTSENMVVKFVETMHKGFAEYGCHANRGKTAVSFDLELTDGQGKNVKNVYMSDDGACFMRWSGLLINCRTLEIQADYTRYCGEHIKGTLTVIRKRNPGAQVPHKLCHFMRAKCHPLLYDIRINSPSTIRLNAFQAFLLCAMKLHTYLQCLPRSAPHHPHFLFQAIVGSLRYMYGLLKQRMQATEANVHMALEVKEVEWLGLVAFLKMLQRKQSQYRILISLLQTRLHKSKYETMHSCPHLLSAVSDERSSMFKHIFY</sequence>
<dbReference type="Gene3D" id="1.10.132.70">
    <property type="match status" value="1"/>
</dbReference>
<keyword evidence="5 13" id="KW-0808">Transferase</keyword>
<comment type="function">
    <text evidence="13">Telomerase is a ribonucleoprotein enzyme essential for the replication of chromosome termini in most eukaryotes. It elongates telomeres. It is a reverse transcriptase that adds simple sequence repeats to chromosome ends by copying a template sequence within the RNA component of the enzyme.</text>
</comment>
<dbReference type="InterPro" id="IPR049139">
    <property type="entry name" value="TERT_C"/>
</dbReference>
<keyword evidence="7 13" id="KW-0479">Metal-binding</keyword>
<dbReference type="InterPro" id="IPR049915">
    <property type="entry name" value="TERT_TEN"/>
</dbReference>
<keyword evidence="6 13" id="KW-0548">Nucleotidyltransferase</keyword>
<comment type="catalytic activity">
    <reaction evidence="12 13">
        <text>DNA(n) + a 2'-deoxyribonucleoside 5'-triphosphate = DNA(n+1) + diphosphate</text>
        <dbReference type="Rhea" id="RHEA:22508"/>
        <dbReference type="Rhea" id="RHEA-COMP:17339"/>
        <dbReference type="Rhea" id="RHEA-COMP:17340"/>
        <dbReference type="ChEBI" id="CHEBI:33019"/>
        <dbReference type="ChEBI" id="CHEBI:61560"/>
        <dbReference type="ChEBI" id="CHEBI:173112"/>
        <dbReference type="EC" id="2.7.7.49"/>
    </reaction>
</comment>
<reference evidence="16 17" key="1">
    <citation type="submission" date="2024-02" db="EMBL/GenBank/DDBJ databases">
        <authorList>
            <consortium name="ELIXIR-Norway"/>
            <consortium name="Elixir Norway"/>
        </authorList>
    </citation>
    <scope>NUCLEOTIDE SEQUENCE [LARGE SCALE GENOMIC DNA]</scope>
</reference>
<dbReference type="PRINTS" id="PR01365">
    <property type="entry name" value="TELOMERASERT"/>
</dbReference>
<dbReference type="InterPro" id="IPR043502">
    <property type="entry name" value="DNA/RNA_pol_sf"/>
</dbReference>
<keyword evidence="4 13" id="KW-0158">Chromosome</keyword>
<evidence type="ECO:0000256" key="3">
    <source>
        <dbReference type="ARBA" id="ARBA00016182"/>
    </source>
</evidence>
<dbReference type="PANTHER" id="PTHR12066">
    <property type="entry name" value="TELOMERASE REVERSE TRANSCRIPTASE"/>
    <property type="match status" value="1"/>
</dbReference>
<evidence type="ECO:0000256" key="2">
    <source>
        <dbReference type="ARBA" id="ARBA00012493"/>
    </source>
</evidence>
<dbReference type="Pfam" id="PF00078">
    <property type="entry name" value="RVT_1"/>
    <property type="match status" value="1"/>
</dbReference>
<dbReference type="SMART" id="SM00975">
    <property type="entry name" value="Telomerase_RBD"/>
    <property type="match status" value="1"/>
</dbReference>
<dbReference type="PROSITE" id="PS50878">
    <property type="entry name" value="RT_POL"/>
    <property type="match status" value="1"/>
</dbReference>
<evidence type="ECO:0000256" key="6">
    <source>
        <dbReference type="ARBA" id="ARBA00022695"/>
    </source>
</evidence>
<keyword evidence="11 13" id="KW-0539">Nucleus</keyword>
<dbReference type="EC" id="2.7.7.49" evidence="2 13"/>
<organism evidence="16 17">
    <name type="scientific">Sphagnum troendelagicum</name>
    <dbReference type="NCBI Taxonomy" id="128251"/>
    <lineage>
        <taxon>Eukaryota</taxon>
        <taxon>Viridiplantae</taxon>
        <taxon>Streptophyta</taxon>
        <taxon>Embryophyta</taxon>
        <taxon>Bryophyta</taxon>
        <taxon>Sphagnophytina</taxon>
        <taxon>Sphagnopsida</taxon>
        <taxon>Sphagnales</taxon>
        <taxon>Sphagnaceae</taxon>
        <taxon>Sphagnum</taxon>
    </lineage>
</organism>
<evidence type="ECO:0000256" key="5">
    <source>
        <dbReference type="ARBA" id="ARBA00022679"/>
    </source>
</evidence>
<dbReference type="InterPro" id="IPR021891">
    <property type="entry name" value="Telomerase_RBD"/>
</dbReference>
<evidence type="ECO:0000256" key="4">
    <source>
        <dbReference type="ARBA" id="ARBA00022454"/>
    </source>
</evidence>
<gene>
    <name evidence="16" type="ORF">CSSPTR1EN2_LOCUS1361</name>
</gene>
<dbReference type="Pfam" id="PF11474">
    <property type="entry name" value="TEN_TERT"/>
    <property type="match status" value="1"/>
</dbReference>
<feature type="region of interest" description="Disordered" evidence="14">
    <location>
        <begin position="562"/>
        <end position="581"/>
    </location>
</feature>
<comment type="similarity">
    <text evidence="1 13">Belongs to the reverse transcriptase family. Telomerase subfamily.</text>
</comment>
<dbReference type="Proteomes" id="UP001497512">
    <property type="component" value="Chromosome 1"/>
</dbReference>
<keyword evidence="17" id="KW-1185">Reference proteome</keyword>
<evidence type="ECO:0000256" key="11">
    <source>
        <dbReference type="ARBA" id="ARBA00023242"/>
    </source>
</evidence>
<dbReference type="Pfam" id="PF12009">
    <property type="entry name" value="Telomerase_RBD"/>
    <property type="match status" value="1"/>
</dbReference>
<evidence type="ECO:0000256" key="9">
    <source>
        <dbReference type="ARBA" id="ARBA00022895"/>
    </source>
</evidence>